<feature type="non-terminal residue" evidence="2">
    <location>
        <position position="67"/>
    </location>
</feature>
<feature type="region of interest" description="Disordered" evidence="1">
    <location>
        <begin position="1"/>
        <end position="25"/>
    </location>
</feature>
<feature type="non-terminal residue" evidence="2">
    <location>
        <position position="1"/>
    </location>
</feature>
<organism evidence="2">
    <name type="scientific">Arion vulgaris</name>
    <dbReference type="NCBI Taxonomy" id="1028688"/>
    <lineage>
        <taxon>Eukaryota</taxon>
        <taxon>Metazoa</taxon>
        <taxon>Spiralia</taxon>
        <taxon>Lophotrochozoa</taxon>
        <taxon>Mollusca</taxon>
        <taxon>Gastropoda</taxon>
        <taxon>Heterobranchia</taxon>
        <taxon>Euthyneura</taxon>
        <taxon>Panpulmonata</taxon>
        <taxon>Eupulmonata</taxon>
        <taxon>Stylommatophora</taxon>
        <taxon>Helicina</taxon>
        <taxon>Arionoidea</taxon>
        <taxon>Arionidae</taxon>
        <taxon>Arion</taxon>
    </lineage>
</organism>
<reference evidence="2" key="1">
    <citation type="submission" date="2014-12" db="EMBL/GenBank/DDBJ databases">
        <title>Insight into the proteome of Arion vulgaris.</title>
        <authorList>
            <person name="Aradska J."/>
            <person name="Bulat T."/>
            <person name="Smidak R."/>
            <person name="Sarate P."/>
            <person name="Gangsoo J."/>
            <person name="Sialana F."/>
            <person name="Bilban M."/>
            <person name="Lubec G."/>
        </authorList>
    </citation>
    <scope>NUCLEOTIDE SEQUENCE</scope>
    <source>
        <tissue evidence="2">Skin</tissue>
    </source>
</reference>
<evidence type="ECO:0000313" key="2">
    <source>
        <dbReference type="EMBL" id="CEK99459.1"/>
    </source>
</evidence>
<accession>A0A0B7C1Z6</accession>
<feature type="compositionally biased region" description="Polar residues" evidence="1">
    <location>
        <begin position="1"/>
        <end position="15"/>
    </location>
</feature>
<dbReference type="AlphaFoldDB" id="A0A0B7C1Z6"/>
<proteinExistence type="predicted"/>
<sequence length="67" mass="7457">PNDIIIQQDSMSVYSNKSNENNPNQNYVAESAEADTFIEKKSENAEVNTEDSDGHICSEVEGHNLEL</sequence>
<name>A0A0B7C1Z6_9EUPU</name>
<gene>
    <name evidence="2" type="primary">ORF221308</name>
</gene>
<feature type="region of interest" description="Disordered" evidence="1">
    <location>
        <begin position="44"/>
        <end position="67"/>
    </location>
</feature>
<feature type="compositionally biased region" description="Low complexity" evidence="1">
    <location>
        <begin position="16"/>
        <end position="25"/>
    </location>
</feature>
<evidence type="ECO:0000256" key="1">
    <source>
        <dbReference type="SAM" id="MobiDB-lite"/>
    </source>
</evidence>
<feature type="compositionally biased region" description="Basic and acidic residues" evidence="1">
    <location>
        <begin position="52"/>
        <end position="67"/>
    </location>
</feature>
<protein>
    <submittedName>
        <fullName evidence="2">Uncharacterized protein</fullName>
    </submittedName>
</protein>
<dbReference type="EMBL" id="HACG01052588">
    <property type="protein sequence ID" value="CEK99459.1"/>
    <property type="molecule type" value="Transcribed_RNA"/>
</dbReference>